<dbReference type="InterPro" id="IPR018649">
    <property type="entry name" value="SHOCT"/>
</dbReference>
<dbReference type="Pfam" id="PF09851">
    <property type="entry name" value="SHOCT"/>
    <property type="match status" value="1"/>
</dbReference>
<keyword evidence="1" id="KW-1133">Transmembrane helix</keyword>
<keyword evidence="4" id="KW-1185">Reference proteome</keyword>
<gene>
    <name evidence="3" type="ORF">SAMN05518683_11411</name>
</gene>
<feature type="domain" description="SHOCT" evidence="2">
    <location>
        <begin position="52"/>
        <end position="76"/>
    </location>
</feature>
<proteinExistence type="predicted"/>
<keyword evidence="1" id="KW-0812">Transmembrane</keyword>
<dbReference type="EMBL" id="FOXD01000014">
    <property type="protein sequence ID" value="SFP97381.1"/>
    <property type="molecule type" value="Genomic_DNA"/>
</dbReference>
<dbReference type="Proteomes" id="UP000198892">
    <property type="component" value="Unassembled WGS sequence"/>
</dbReference>
<evidence type="ECO:0000256" key="1">
    <source>
        <dbReference type="SAM" id="Phobius"/>
    </source>
</evidence>
<dbReference type="AlphaFoldDB" id="A0A1I5UQ37"/>
<organism evidence="3 4">
    <name type="scientific">Salibacterium halotolerans</name>
    <dbReference type="NCBI Taxonomy" id="1884432"/>
    <lineage>
        <taxon>Bacteria</taxon>
        <taxon>Bacillati</taxon>
        <taxon>Bacillota</taxon>
        <taxon>Bacilli</taxon>
        <taxon>Bacillales</taxon>
        <taxon>Bacillaceae</taxon>
    </lineage>
</organism>
<reference evidence="4" key="1">
    <citation type="submission" date="2016-10" db="EMBL/GenBank/DDBJ databases">
        <authorList>
            <person name="Varghese N."/>
            <person name="Submissions S."/>
        </authorList>
    </citation>
    <scope>NUCLEOTIDE SEQUENCE [LARGE SCALE GENOMIC DNA]</scope>
    <source>
        <strain evidence="4">S7</strain>
    </source>
</reference>
<evidence type="ECO:0000259" key="2">
    <source>
        <dbReference type="Pfam" id="PF09851"/>
    </source>
</evidence>
<accession>A0A1I5UQ37</accession>
<dbReference type="RefSeq" id="WP_244504327.1">
    <property type="nucleotide sequence ID" value="NZ_FOXD01000014.1"/>
</dbReference>
<feature type="transmembrane region" description="Helical" evidence="1">
    <location>
        <begin position="12"/>
        <end position="34"/>
    </location>
</feature>
<sequence>MSGMMNGTGMMGSGFCVFLGILIILAIIAVVVWMRRGTGTNHSSQSSSSHSLEILKERLAKGEISEEEYDHLKRKLDEQG</sequence>
<evidence type="ECO:0000313" key="4">
    <source>
        <dbReference type="Proteomes" id="UP000198892"/>
    </source>
</evidence>
<protein>
    <submittedName>
        <fullName evidence="3">Putative membrane protein</fullName>
    </submittedName>
</protein>
<name>A0A1I5UQ37_9BACI</name>
<evidence type="ECO:0000313" key="3">
    <source>
        <dbReference type="EMBL" id="SFP97381.1"/>
    </source>
</evidence>
<keyword evidence="1" id="KW-0472">Membrane</keyword>
<dbReference type="STRING" id="1884432.SAMN05518683_11411"/>